<keyword evidence="1" id="KW-0472">Membrane</keyword>
<comment type="caution">
    <text evidence="2">The sequence shown here is derived from an EMBL/GenBank/DDBJ whole genome shotgun (WGS) entry which is preliminary data.</text>
</comment>
<keyword evidence="1" id="KW-0812">Transmembrane</keyword>
<accession>A0ABV4FAE7</accession>
<feature type="transmembrane region" description="Helical" evidence="1">
    <location>
        <begin position="55"/>
        <end position="78"/>
    </location>
</feature>
<reference evidence="2 3" key="1">
    <citation type="submission" date="2024-07" db="EMBL/GenBank/DDBJ databases">
        <title>Genomic Encyclopedia of Type Strains, Phase V (KMG-V): Genome sequencing to study the core and pangenomes of soil and plant-associated prokaryotes.</title>
        <authorList>
            <person name="Whitman W."/>
        </authorList>
    </citation>
    <scope>NUCLEOTIDE SEQUENCE [LARGE SCALE GENOMIC DNA]</scope>
    <source>
        <strain evidence="2 3">USDA 415</strain>
    </source>
</reference>
<sequence>MWETVIGWFLKGPLDRIFRTVDNAINNETTREQIKADLAKSCLSSQVAILTGRGWWFPLLFIVPAGFWFAAVCVYSVLWCKARAFPQSWTIAALPSPLDQWMGAIVGSLFIAKVGGEIVARLKR</sequence>
<dbReference type="RefSeq" id="WP_016841029.1">
    <property type="nucleotide sequence ID" value="NZ_BJNL01000031.1"/>
</dbReference>
<evidence type="ECO:0000313" key="2">
    <source>
        <dbReference type="EMBL" id="MEY9320251.1"/>
    </source>
</evidence>
<dbReference type="EMBL" id="JBGBZA010000002">
    <property type="protein sequence ID" value="MEY9320251.1"/>
    <property type="molecule type" value="Genomic_DNA"/>
</dbReference>
<keyword evidence="3" id="KW-1185">Reference proteome</keyword>
<proteinExistence type="predicted"/>
<keyword evidence="1" id="KW-1133">Transmembrane helix</keyword>
<evidence type="ECO:0000313" key="3">
    <source>
        <dbReference type="Proteomes" id="UP001565471"/>
    </source>
</evidence>
<name>A0ABV4FAE7_BRAEL</name>
<protein>
    <submittedName>
        <fullName evidence="2">Uncharacterized protein</fullName>
    </submittedName>
</protein>
<dbReference type="Proteomes" id="UP001565471">
    <property type="component" value="Unassembled WGS sequence"/>
</dbReference>
<organism evidence="2 3">
    <name type="scientific">Bradyrhizobium elkanii</name>
    <dbReference type="NCBI Taxonomy" id="29448"/>
    <lineage>
        <taxon>Bacteria</taxon>
        <taxon>Pseudomonadati</taxon>
        <taxon>Pseudomonadota</taxon>
        <taxon>Alphaproteobacteria</taxon>
        <taxon>Hyphomicrobiales</taxon>
        <taxon>Nitrobacteraceae</taxon>
        <taxon>Bradyrhizobium</taxon>
    </lineage>
</organism>
<dbReference type="GeneID" id="92951828"/>
<gene>
    <name evidence="2" type="ORF">ABIF29_007050</name>
</gene>
<evidence type="ECO:0000256" key="1">
    <source>
        <dbReference type="SAM" id="Phobius"/>
    </source>
</evidence>